<accession>A0ABT2ZIR5</accession>
<sequence>MTFDLCREQSAQLEYLTELDEIGAGAVLCLRRWCDGPAGRDAVTHDFTQTLGDAAGREAVGCFETLCEICFQHGERPLICHQTGCGVLGKDELFFADFIVTASEGAHDVSMKIASGIVRPDFAPSLATLAEAFGLALRRMARGPHVYAPLKDLH</sequence>
<dbReference type="EMBL" id="JAOWKZ010000001">
    <property type="protein sequence ID" value="MCV2870918.1"/>
    <property type="molecule type" value="Genomic_DNA"/>
</dbReference>
<evidence type="ECO:0000313" key="2">
    <source>
        <dbReference type="Proteomes" id="UP001652564"/>
    </source>
</evidence>
<evidence type="ECO:0000313" key="1">
    <source>
        <dbReference type="EMBL" id="MCV2870918.1"/>
    </source>
</evidence>
<dbReference type="Proteomes" id="UP001652564">
    <property type="component" value="Unassembled WGS sequence"/>
</dbReference>
<gene>
    <name evidence="1" type="ORF">OEZ71_01280</name>
</gene>
<proteinExistence type="predicted"/>
<dbReference type="RefSeq" id="WP_263738113.1">
    <property type="nucleotide sequence ID" value="NZ_JAOWKZ010000001.1"/>
</dbReference>
<reference evidence="1 2" key="1">
    <citation type="submission" date="2022-10" db="EMBL/GenBank/DDBJ databases">
        <title>Defluviimonas sp. nov., isolated from ocean surface sediments.</title>
        <authorList>
            <person name="He W."/>
            <person name="Wang L."/>
            <person name="Zhang D.-F."/>
        </authorList>
    </citation>
    <scope>NUCLEOTIDE SEQUENCE [LARGE SCALE GENOMIC DNA]</scope>
    <source>
        <strain evidence="1 2">WL0050</strain>
    </source>
</reference>
<protein>
    <submittedName>
        <fullName evidence="1">Uncharacterized protein</fullName>
    </submittedName>
</protein>
<comment type="caution">
    <text evidence="1">The sequence shown here is derived from an EMBL/GenBank/DDBJ whole genome shotgun (WGS) entry which is preliminary data.</text>
</comment>
<keyword evidence="2" id="KW-1185">Reference proteome</keyword>
<organism evidence="1 2">
    <name type="scientific">Albidovulum litorale</name>
    <dbReference type="NCBI Taxonomy" id="2984134"/>
    <lineage>
        <taxon>Bacteria</taxon>
        <taxon>Pseudomonadati</taxon>
        <taxon>Pseudomonadota</taxon>
        <taxon>Alphaproteobacteria</taxon>
        <taxon>Rhodobacterales</taxon>
        <taxon>Paracoccaceae</taxon>
        <taxon>Albidovulum</taxon>
    </lineage>
</organism>
<name>A0ABT2ZIR5_9RHOB</name>